<keyword evidence="2" id="KW-1185">Reference proteome</keyword>
<proteinExistence type="predicted"/>
<evidence type="ECO:0000313" key="1">
    <source>
        <dbReference type="EMBL" id="RPA77857.1"/>
    </source>
</evidence>
<reference evidence="1 2" key="1">
    <citation type="journal article" date="2018" name="Nat. Ecol. Evol.">
        <title>Pezizomycetes genomes reveal the molecular basis of ectomycorrhizal truffle lifestyle.</title>
        <authorList>
            <person name="Murat C."/>
            <person name="Payen T."/>
            <person name="Noel B."/>
            <person name="Kuo A."/>
            <person name="Morin E."/>
            <person name="Chen J."/>
            <person name="Kohler A."/>
            <person name="Krizsan K."/>
            <person name="Balestrini R."/>
            <person name="Da Silva C."/>
            <person name="Montanini B."/>
            <person name="Hainaut M."/>
            <person name="Levati E."/>
            <person name="Barry K.W."/>
            <person name="Belfiori B."/>
            <person name="Cichocki N."/>
            <person name="Clum A."/>
            <person name="Dockter R.B."/>
            <person name="Fauchery L."/>
            <person name="Guy J."/>
            <person name="Iotti M."/>
            <person name="Le Tacon F."/>
            <person name="Lindquist E.A."/>
            <person name="Lipzen A."/>
            <person name="Malagnac F."/>
            <person name="Mello A."/>
            <person name="Molinier V."/>
            <person name="Miyauchi S."/>
            <person name="Poulain J."/>
            <person name="Riccioni C."/>
            <person name="Rubini A."/>
            <person name="Sitrit Y."/>
            <person name="Splivallo R."/>
            <person name="Traeger S."/>
            <person name="Wang M."/>
            <person name="Zifcakova L."/>
            <person name="Wipf D."/>
            <person name="Zambonelli A."/>
            <person name="Paolocci F."/>
            <person name="Nowrousian M."/>
            <person name="Ottonello S."/>
            <person name="Baldrian P."/>
            <person name="Spatafora J.W."/>
            <person name="Henrissat B."/>
            <person name="Nagy L.G."/>
            <person name="Aury J.M."/>
            <person name="Wincker P."/>
            <person name="Grigoriev I.V."/>
            <person name="Bonfante P."/>
            <person name="Martin F.M."/>
        </authorList>
    </citation>
    <scope>NUCLEOTIDE SEQUENCE [LARGE SCALE GENOMIC DNA]</scope>
    <source>
        <strain evidence="1 2">RN42</strain>
    </source>
</reference>
<dbReference type="EMBL" id="ML119720">
    <property type="protein sequence ID" value="RPA77857.1"/>
    <property type="molecule type" value="Genomic_DNA"/>
</dbReference>
<dbReference type="Proteomes" id="UP000275078">
    <property type="component" value="Unassembled WGS sequence"/>
</dbReference>
<evidence type="ECO:0000313" key="2">
    <source>
        <dbReference type="Proteomes" id="UP000275078"/>
    </source>
</evidence>
<accession>A0A3N4HXG0</accession>
<name>A0A3N4HXG0_ASCIM</name>
<protein>
    <submittedName>
        <fullName evidence="1">Uncharacterized protein</fullName>
    </submittedName>
</protein>
<organism evidence="1 2">
    <name type="scientific">Ascobolus immersus RN42</name>
    <dbReference type="NCBI Taxonomy" id="1160509"/>
    <lineage>
        <taxon>Eukaryota</taxon>
        <taxon>Fungi</taxon>
        <taxon>Dikarya</taxon>
        <taxon>Ascomycota</taxon>
        <taxon>Pezizomycotina</taxon>
        <taxon>Pezizomycetes</taxon>
        <taxon>Pezizales</taxon>
        <taxon>Ascobolaceae</taxon>
        <taxon>Ascobolus</taxon>
    </lineage>
</organism>
<gene>
    <name evidence="1" type="ORF">BJ508DRAFT_163983</name>
</gene>
<sequence length="79" mass="8838">MQHYIARGRSGYCICFMDASAAQGLRIRISAVYSIACRGDSDLYQVVRAVQRLLTALIFFTKENLSTSGTVTTLIRDSW</sequence>
<dbReference type="AlphaFoldDB" id="A0A3N4HXG0"/>